<dbReference type="InterPro" id="IPR020845">
    <property type="entry name" value="AMP-binding_CS"/>
</dbReference>
<dbReference type="PANTHER" id="PTHR43767:SF1">
    <property type="entry name" value="NONRIBOSOMAL PEPTIDE SYNTHASE PES1 (EUROFUNG)-RELATED"/>
    <property type="match status" value="1"/>
</dbReference>
<evidence type="ECO:0000259" key="2">
    <source>
        <dbReference type="Pfam" id="PF13193"/>
    </source>
</evidence>
<evidence type="ECO:0000313" key="3">
    <source>
        <dbReference type="EMBL" id="MDD2180646.1"/>
    </source>
</evidence>
<gene>
    <name evidence="3" type="ORF">OIN59_24705</name>
</gene>
<dbReference type="Proteomes" id="UP001148932">
    <property type="component" value="Unassembled WGS sequence"/>
</dbReference>
<keyword evidence="3" id="KW-0436">Ligase</keyword>
<name>A0ABT5S3W0_9BURK</name>
<dbReference type="PANTHER" id="PTHR43767">
    <property type="entry name" value="LONG-CHAIN-FATTY-ACID--COA LIGASE"/>
    <property type="match status" value="1"/>
</dbReference>
<dbReference type="InterPro" id="IPR042099">
    <property type="entry name" value="ANL_N_sf"/>
</dbReference>
<dbReference type="PROSITE" id="PS00455">
    <property type="entry name" value="AMP_BINDING"/>
    <property type="match status" value="1"/>
</dbReference>
<dbReference type="Pfam" id="PF13193">
    <property type="entry name" value="AMP-binding_C"/>
    <property type="match status" value="1"/>
</dbReference>
<feature type="domain" description="AMP-dependent synthetase/ligase" evidence="1">
    <location>
        <begin position="20"/>
        <end position="369"/>
    </location>
</feature>
<dbReference type="RefSeq" id="WP_274114766.1">
    <property type="nucleotide sequence ID" value="NZ_JAPCKI010000027.1"/>
</dbReference>
<keyword evidence="4" id="KW-1185">Reference proteome</keyword>
<dbReference type="Pfam" id="PF00501">
    <property type="entry name" value="AMP-binding"/>
    <property type="match status" value="1"/>
</dbReference>
<dbReference type="InterPro" id="IPR000873">
    <property type="entry name" value="AMP-dep_synth/lig_dom"/>
</dbReference>
<dbReference type="SUPFAM" id="SSF56801">
    <property type="entry name" value="Acetyl-CoA synthetase-like"/>
    <property type="match status" value="1"/>
</dbReference>
<organism evidence="3 4">
    <name type="scientific">Acidovorax benzenivorans</name>
    <dbReference type="NCBI Taxonomy" id="2987520"/>
    <lineage>
        <taxon>Bacteria</taxon>
        <taxon>Pseudomonadati</taxon>
        <taxon>Pseudomonadota</taxon>
        <taxon>Betaproteobacteria</taxon>
        <taxon>Burkholderiales</taxon>
        <taxon>Comamonadaceae</taxon>
        <taxon>Acidovorax</taxon>
    </lineage>
</organism>
<dbReference type="EMBL" id="JAPCKI010000027">
    <property type="protein sequence ID" value="MDD2180646.1"/>
    <property type="molecule type" value="Genomic_DNA"/>
</dbReference>
<feature type="domain" description="AMP-binding enzyme C-terminal" evidence="2">
    <location>
        <begin position="425"/>
        <end position="499"/>
    </location>
</feature>
<protein>
    <submittedName>
        <fullName evidence="3">Acyl--CoA ligase</fullName>
    </submittedName>
</protein>
<dbReference type="Gene3D" id="3.30.300.30">
    <property type="match status" value="1"/>
</dbReference>
<dbReference type="InterPro" id="IPR050237">
    <property type="entry name" value="ATP-dep_AMP-bd_enzyme"/>
</dbReference>
<dbReference type="Gene3D" id="3.40.50.12780">
    <property type="entry name" value="N-terminal domain of ligase-like"/>
    <property type="match status" value="1"/>
</dbReference>
<comment type="caution">
    <text evidence="3">The sequence shown here is derived from an EMBL/GenBank/DDBJ whole genome shotgun (WGS) entry which is preliminary data.</text>
</comment>
<accession>A0ABT5S3W0</accession>
<proteinExistence type="predicted"/>
<dbReference type="InterPro" id="IPR045851">
    <property type="entry name" value="AMP-bd_C_sf"/>
</dbReference>
<sequence>MIQPNFSSGSPVQFLSNLIREHAELLQDQPALRDDAQVLSYLQLDRAMDRIAATIQQAGLRRGEVIAICAMNSVRYACIFLGALRAGLVVAPLAPSSSPDSLVSMLRDAQVRLLFWDSAAPEIEEFAGIQRISLDGDTDGIPFDEWLCPEGTQPQSVDIEPDAAFNIIYSSGTTGVPKGIVQSHAMRWAHICRGAKYEYGPAATTLLATPLYSNTTLVVFFPTLALGGCVVLMTKFDAAQYLVLAERYRVTHAMLVPVQYQRILSVPSFEHHDLSSFRFKFCTSAPFGAALKSNVLRRWPGNLVEFYGMTEGGGTCILDMRLHPDKLHTVGKPADGHDIRLIDEHENEVVPGESGEVVGNSPGMMTGYFKKPELTKEAEWLDAQGKRFIRTGDVGRFDSDGFLVLIDRRKDMIISGGFNIYPSDLESLLRGHPAVSEVAVVGVDSMQWGETPVAFVVLRAGQSVLSFDLKIWCNQRVGKTQRLSDLCFVDELPRSSIGKILKRELRDAYRNRSLISTRT</sequence>
<dbReference type="GO" id="GO:0016874">
    <property type="term" value="F:ligase activity"/>
    <property type="evidence" value="ECO:0007669"/>
    <property type="project" value="UniProtKB-KW"/>
</dbReference>
<dbReference type="InterPro" id="IPR025110">
    <property type="entry name" value="AMP-bd_C"/>
</dbReference>
<evidence type="ECO:0000313" key="4">
    <source>
        <dbReference type="Proteomes" id="UP001148932"/>
    </source>
</evidence>
<evidence type="ECO:0000259" key="1">
    <source>
        <dbReference type="Pfam" id="PF00501"/>
    </source>
</evidence>
<reference evidence="3" key="1">
    <citation type="submission" date="2022-10" db="EMBL/GenBank/DDBJ databases">
        <title>Description of microaerobic benzene degrading bacteria.</title>
        <authorList>
            <person name="Bedics A."/>
            <person name="Tancsics A."/>
            <person name="Banerjee S."/>
        </authorList>
    </citation>
    <scope>NUCLEOTIDE SEQUENCE</scope>
    <source>
        <strain evidence="3">D2M1</strain>
    </source>
</reference>